<gene>
    <name evidence="1" type="ORF">FNK824_LOCUS39536</name>
</gene>
<accession>A0A820G433</accession>
<organism evidence="1 2">
    <name type="scientific">Rotaria sordida</name>
    <dbReference type="NCBI Taxonomy" id="392033"/>
    <lineage>
        <taxon>Eukaryota</taxon>
        <taxon>Metazoa</taxon>
        <taxon>Spiralia</taxon>
        <taxon>Gnathifera</taxon>
        <taxon>Rotifera</taxon>
        <taxon>Eurotatoria</taxon>
        <taxon>Bdelloidea</taxon>
        <taxon>Philodinida</taxon>
        <taxon>Philodinidae</taxon>
        <taxon>Rotaria</taxon>
    </lineage>
</organism>
<sequence>MMVLQQHYKKRIPLYRVRETFQLFLTEYVDTNINLSLTSFNDLRPMNILVQSHMPERSCLGMYHENMNLLLKPLSKYIRSSRLHSLQ</sequence>
<dbReference type="AlphaFoldDB" id="A0A820G433"/>
<evidence type="ECO:0000313" key="2">
    <source>
        <dbReference type="Proteomes" id="UP000663874"/>
    </source>
</evidence>
<proteinExistence type="predicted"/>
<reference evidence="1" key="1">
    <citation type="submission" date="2021-02" db="EMBL/GenBank/DDBJ databases">
        <authorList>
            <person name="Nowell W R."/>
        </authorList>
    </citation>
    <scope>NUCLEOTIDE SEQUENCE</scope>
</reference>
<evidence type="ECO:0000313" key="1">
    <source>
        <dbReference type="EMBL" id="CAF4272103.1"/>
    </source>
</evidence>
<dbReference type="Proteomes" id="UP000663874">
    <property type="component" value="Unassembled WGS sequence"/>
</dbReference>
<protein>
    <submittedName>
        <fullName evidence="1">Uncharacterized protein</fullName>
    </submittedName>
</protein>
<name>A0A820G433_9BILA</name>
<comment type="caution">
    <text evidence="1">The sequence shown here is derived from an EMBL/GenBank/DDBJ whole genome shotgun (WGS) entry which is preliminary data.</text>
</comment>
<dbReference type="EMBL" id="CAJOBE010026259">
    <property type="protein sequence ID" value="CAF4272103.1"/>
    <property type="molecule type" value="Genomic_DNA"/>
</dbReference>